<organism evidence="1 2">
    <name type="scientific">Naganishia adeliensis</name>
    <dbReference type="NCBI Taxonomy" id="92952"/>
    <lineage>
        <taxon>Eukaryota</taxon>
        <taxon>Fungi</taxon>
        <taxon>Dikarya</taxon>
        <taxon>Basidiomycota</taxon>
        <taxon>Agaricomycotina</taxon>
        <taxon>Tremellomycetes</taxon>
        <taxon>Filobasidiales</taxon>
        <taxon>Filobasidiaceae</taxon>
        <taxon>Naganishia</taxon>
    </lineage>
</organism>
<evidence type="ECO:0000313" key="2">
    <source>
        <dbReference type="Proteomes" id="UP001230649"/>
    </source>
</evidence>
<proteinExistence type="predicted"/>
<gene>
    <name evidence="1" type="ORF">QFC20_003557</name>
</gene>
<keyword evidence="2" id="KW-1185">Reference proteome</keyword>
<dbReference type="EMBL" id="JASBWS010000033">
    <property type="protein sequence ID" value="KAJ9108194.1"/>
    <property type="molecule type" value="Genomic_DNA"/>
</dbReference>
<sequence length="346" mass="37498">MSSLRTRRASQFPPQQATSAFQRNLDAVPEIPEIPVHHIPSSSLNPSSIPSAGYAAPRPGGGTKRTPSYVRRADVVREAEGRDKRRMSRVGEKIRKRLSLRYNDPLPPADTPPVPSGSSSALGTPQKGTSSQFGVGDVIPATSYSRLALPGADAVDALNDKFSSYSLASGVDGLKGSKAYARRTSRFDSGPSFVSRPSAGTGFTGIEEEDEEPEVAVIRQAGEQQQWDLEPLQDPHVDLNACRIPSKGAEEDEVESFKQALQRRKAENAEQLKRNVFQNYGDFVTVSKEISTLENEMLELKDLISEWKTVPELLNNGVDPTTDPGIVTSSSLNNLAAPQNGPQLDS</sequence>
<reference evidence="1" key="1">
    <citation type="submission" date="2023-04" db="EMBL/GenBank/DDBJ databases">
        <title>Draft Genome sequencing of Naganishia species isolated from polar environments using Oxford Nanopore Technology.</title>
        <authorList>
            <person name="Leo P."/>
            <person name="Venkateswaran K."/>
        </authorList>
    </citation>
    <scope>NUCLEOTIDE SEQUENCE</scope>
    <source>
        <strain evidence="1">MNA-CCFEE 5262</strain>
    </source>
</reference>
<comment type="caution">
    <text evidence="1">The sequence shown here is derived from an EMBL/GenBank/DDBJ whole genome shotgun (WGS) entry which is preliminary data.</text>
</comment>
<accession>A0ACC2WAJ9</accession>
<dbReference type="Proteomes" id="UP001230649">
    <property type="component" value="Unassembled WGS sequence"/>
</dbReference>
<name>A0ACC2WAJ9_9TREE</name>
<protein>
    <submittedName>
        <fullName evidence="1">Uncharacterized protein</fullName>
    </submittedName>
</protein>
<evidence type="ECO:0000313" key="1">
    <source>
        <dbReference type="EMBL" id="KAJ9108194.1"/>
    </source>
</evidence>